<feature type="compositionally biased region" description="Basic residues" evidence="1">
    <location>
        <begin position="291"/>
        <end position="300"/>
    </location>
</feature>
<sequence length="308" mass="33214">MTSAVGVTKAATAAAASPRPPPSALYTEKLFYAVLRQGNPSEARVEAMAALALRNLPKAAETWAGLRKALMEQSDLDGPTNRTLWYVLDALVKHAPHVFVPLLAPRLLEYTVQQLPWELAGHRGQTLLWFESLVLSWDKVLPQRLYSAIRQHAVQSRSGAELHGLLEAAHNPVDDGTAASSADLQRLRDVWDAVLYMGEQEAAKSVFYAQPIAAAVEAADVDADASVGGSHGATATGGGGGGGHARRGGADGRAAVGDAHHEEDEEEEDYAPSFVDGAKPRELPKLDLPKQKRRREARRRPREDDLGM</sequence>
<accession>A0AAW0EW93</accession>
<feature type="region of interest" description="Disordered" evidence="1">
    <location>
        <begin position="225"/>
        <end position="308"/>
    </location>
</feature>
<name>A0AAW0EW93_9TRYP</name>
<keyword evidence="3" id="KW-1185">Reference proteome</keyword>
<feature type="region of interest" description="Disordered" evidence="1">
    <location>
        <begin position="1"/>
        <end position="21"/>
    </location>
</feature>
<gene>
    <name evidence="2" type="ORF">NESM_000646600</name>
</gene>
<organism evidence="2 3">
    <name type="scientific">Novymonas esmeraldas</name>
    <dbReference type="NCBI Taxonomy" id="1808958"/>
    <lineage>
        <taxon>Eukaryota</taxon>
        <taxon>Discoba</taxon>
        <taxon>Euglenozoa</taxon>
        <taxon>Kinetoplastea</taxon>
        <taxon>Metakinetoplastina</taxon>
        <taxon>Trypanosomatida</taxon>
        <taxon>Trypanosomatidae</taxon>
        <taxon>Novymonas</taxon>
    </lineage>
</organism>
<feature type="compositionally biased region" description="Gly residues" evidence="1">
    <location>
        <begin position="229"/>
        <end position="243"/>
    </location>
</feature>
<proteinExistence type="predicted"/>
<dbReference type="AlphaFoldDB" id="A0AAW0EW93"/>
<evidence type="ECO:0000256" key="1">
    <source>
        <dbReference type="SAM" id="MobiDB-lite"/>
    </source>
</evidence>
<dbReference type="Proteomes" id="UP001430356">
    <property type="component" value="Unassembled WGS sequence"/>
</dbReference>
<evidence type="ECO:0000313" key="3">
    <source>
        <dbReference type="Proteomes" id="UP001430356"/>
    </source>
</evidence>
<comment type="caution">
    <text evidence="2">The sequence shown here is derived from an EMBL/GenBank/DDBJ whole genome shotgun (WGS) entry which is preliminary data.</text>
</comment>
<reference evidence="2 3" key="1">
    <citation type="journal article" date="2021" name="MBio">
        <title>A New Model Trypanosomatid, Novymonas esmeraldas: Genomic Perception of Its 'Candidatus Pandoraea novymonadis' Endosymbiont.</title>
        <authorList>
            <person name="Zakharova A."/>
            <person name="Saura A."/>
            <person name="Butenko A."/>
            <person name="Podesvova L."/>
            <person name="Warmusova S."/>
            <person name="Kostygov A.Y."/>
            <person name="Nenarokova A."/>
            <person name="Lukes J."/>
            <person name="Opperdoes F.R."/>
            <person name="Yurchenko V."/>
        </authorList>
    </citation>
    <scope>NUCLEOTIDE SEQUENCE [LARGE SCALE GENOMIC DNA]</scope>
    <source>
        <strain evidence="2 3">E262AT.01</strain>
    </source>
</reference>
<protein>
    <submittedName>
        <fullName evidence="2">Uncharacterized protein</fullName>
    </submittedName>
</protein>
<evidence type="ECO:0000313" key="2">
    <source>
        <dbReference type="EMBL" id="KAK7197028.1"/>
    </source>
</evidence>
<feature type="compositionally biased region" description="Basic and acidic residues" evidence="1">
    <location>
        <begin position="278"/>
        <end position="290"/>
    </location>
</feature>
<dbReference type="EMBL" id="JAECZO010000093">
    <property type="protein sequence ID" value="KAK7197028.1"/>
    <property type="molecule type" value="Genomic_DNA"/>
</dbReference>